<dbReference type="InterPro" id="IPR001303">
    <property type="entry name" value="Aldolase_II/adducin_N"/>
</dbReference>
<dbReference type="Proteomes" id="UP000672602">
    <property type="component" value="Unassembled WGS sequence"/>
</dbReference>
<dbReference type="Pfam" id="PF00596">
    <property type="entry name" value="Aldolase_II"/>
    <property type="match status" value="1"/>
</dbReference>
<organism evidence="3 4">
    <name type="scientific">Marivibrio halodurans</name>
    <dbReference type="NCBI Taxonomy" id="2039722"/>
    <lineage>
        <taxon>Bacteria</taxon>
        <taxon>Pseudomonadati</taxon>
        <taxon>Pseudomonadota</taxon>
        <taxon>Alphaproteobacteria</taxon>
        <taxon>Rhodospirillales</taxon>
        <taxon>Rhodospirillaceae</taxon>
        <taxon>Marivibrio</taxon>
    </lineage>
</organism>
<sequence length="265" mass="29808">MPYDLRGDLAPPTRALDCSDAEWIVRVELAACYRLIHHHGWTDQIYNHITARVPDTGDRHEILINPYGLAYDEVCASNLVKIDLDGNILDGSSFGINMAGYTIHSAIHGARPDLHCVLHTHSRAGVAVSCLKEGFVPMTQGGLQFHQRIAYHDYEGIALDLSERERLVADLGRHHTMVLRNHGLLTCGPSIARTFSRIYYLEQACEVQLDVMKTGREITLPAPEVREHTARQWDSAEANSGSDQDVPEWPAYLRMLDRIDPGYRD</sequence>
<dbReference type="InterPro" id="IPR036409">
    <property type="entry name" value="Aldolase_II/adducin_N_sf"/>
</dbReference>
<comment type="caution">
    <text evidence="3">The sequence shown here is derived from an EMBL/GenBank/DDBJ whole genome shotgun (WGS) entry which is preliminary data.</text>
</comment>
<comment type="similarity">
    <text evidence="1">Belongs to the aldolase class II family.</text>
</comment>
<evidence type="ECO:0000259" key="2">
    <source>
        <dbReference type="SMART" id="SM01007"/>
    </source>
</evidence>
<feature type="domain" description="Class II aldolase/adducin N-terminal" evidence="2">
    <location>
        <begin position="27"/>
        <end position="209"/>
    </location>
</feature>
<dbReference type="NCBIfam" id="NF005451">
    <property type="entry name" value="PRK07044.1"/>
    <property type="match status" value="1"/>
</dbReference>
<dbReference type="GO" id="GO:0005856">
    <property type="term" value="C:cytoskeleton"/>
    <property type="evidence" value="ECO:0007669"/>
    <property type="project" value="TreeGrafter"/>
</dbReference>
<dbReference type="RefSeq" id="WP_210681337.1">
    <property type="nucleotide sequence ID" value="NZ_JAGMWN010000003.1"/>
</dbReference>
<dbReference type="SUPFAM" id="SSF53639">
    <property type="entry name" value="AraD/HMP-PK domain-like"/>
    <property type="match status" value="1"/>
</dbReference>
<evidence type="ECO:0000313" key="3">
    <source>
        <dbReference type="EMBL" id="MBP5856743.1"/>
    </source>
</evidence>
<keyword evidence="4" id="KW-1185">Reference proteome</keyword>
<protein>
    <submittedName>
        <fullName evidence="3">Class II aldolase/adducin family protein</fullName>
    </submittedName>
</protein>
<dbReference type="Gene3D" id="3.40.225.10">
    <property type="entry name" value="Class II aldolase/adducin N-terminal domain"/>
    <property type="match status" value="1"/>
</dbReference>
<proteinExistence type="inferred from homology"/>
<name>A0A8J7SLA9_9PROT</name>
<dbReference type="AlphaFoldDB" id="A0A8J7SLA9"/>
<gene>
    <name evidence="3" type="ORF">KAJ83_06965</name>
</gene>
<evidence type="ECO:0000313" key="4">
    <source>
        <dbReference type="Proteomes" id="UP000672602"/>
    </source>
</evidence>
<evidence type="ECO:0000256" key="1">
    <source>
        <dbReference type="ARBA" id="ARBA00037961"/>
    </source>
</evidence>
<reference evidence="3" key="1">
    <citation type="submission" date="2021-04" db="EMBL/GenBank/DDBJ databases">
        <authorList>
            <person name="Zhang D.-C."/>
        </authorList>
    </citation>
    <scope>NUCLEOTIDE SEQUENCE</scope>
    <source>
        <strain evidence="3">CGMCC 1.15697</strain>
    </source>
</reference>
<accession>A0A8J7SLA9</accession>
<dbReference type="PANTHER" id="PTHR10672:SF3">
    <property type="entry name" value="PROTEIN HU-LI TAI SHAO"/>
    <property type="match status" value="1"/>
</dbReference>
<dbReference type="InterPro" id="IPR051017">
    <property type="entry name" value="Aldolase-II_Adducin_sf"/>
</dbReference>
<dbReference type="EMBL" id="JAGMWN010000003">
    <property type="protein sequence ID" value="MBP5856743.1"/>
    <property type="molecule type" value="Genomic_DNA"/>
</dbReference>
<dbReference type="PANTHER" id="PTHR10672">
    <property type="entry name" value="ADDUCIN"/>
    <property type="match status" value="1"/>
</dbReference>
<dbReference type="GO" id="GO:0051015">
    <property type="term" value="F:actin filament binding"/>
    <property type="evidence" value="ECO:0007669"/>
    <property type="project" value="TreeGrafter"/>
</dbReference>
<dbReference type="SMART" id="SM01007">
    <property type="entry name" value="Aldolase_II"/>
    <property type="match status" value="1"/>
</dbReference>